<feature type="repeat" description="WD" evidence="3">
    <location>
        <begin position="41"/>
        <end position="74"/>
    </location>
</feature>
<evidence type="ECO:0000313" key="6">
    <source>
        <dbReference type="Proteomes" id="UP000649617"/>
    </source>
</evidence>
<dbReference type="InterPro" id="IPR045151">
    <property type="entry name" value="DCAF8"/>
</dbReference>
<dbReference type="InterPro" id="IPR036322">
    <property type="entry name" value="WD40_repeat_dom_sf"/>
</dbReference>
<protein>
    <submittedName>
        <fullName evidence="5">Dcaf8 protein</fullName>
    </submittedName>
</protein>
<name>A0A812TI77_SYMPI</name>
<dbReference type="AlphaFoldDB" id="A0A812TI77"/>
<dbReference type="InterPro" id="IPR019734">
    <property type="entry name" value="TPR_rpt"/>
</dbReference>
<dbReference type="OrthoDB" id="4869960at2759"/>
<comment type="caution">
    <text evidence="5">The sequence shown here is derived from an EMBL/GenBank/DDBJ whole genome shotgun (WGS) entry which is preliminary data.</text>
</comment>
<organism evidence="5 6">
    <name type="scientific">Symbiodinium pilosum</name>
    <name type="common">Dinoflagellate</name>
    <dbReference type="NCBI Taxonomy" id="2952"/>
    <lineage>
        <taxon>Eukaryota</taxon>
        <taxon>Sar</taxon>
        <taxon>Alveolata</taxon>
        <taxon>Dinophyceae</taxon>
        <taxon>Suessiales</taxon>
        <taxon>Symbiodiniaceae</taxon>
        <taxon>Symbiodinium</taxon>
    </lineage>
</organism>
<dbReference type="SUPFAM" id="SSF48452">
    <property type="entry name" value="TPR-like"/>
    <property type="match status" value="1"/>
</dbReference>
<sequence>MDNLFLTLQLRQLRRTQGNRERNHFQKSYSWVQRFQLTTLLSGHRGCVNTIRWSSDGQVLASGSDDMMVHLWQLGPHLSGRVRPKNCFPTLHRHNIFDAHIVNDMHSIVSCGADGYVCLTNMHSGHKVKLFEPDRGHFFAFKIALLPDTGGRTFFVSCGDGHVRHFDLRQTSHSIAISTNGLGLAGLSTNPVKSEMLAVGGNDPFLRMYDARALCLHAESQAGSLALTPVISLHSTEGMICRQHSFRHRSDVGISGVCWSANGQSILANYRGSEIEWFTVGGARLDESEIPEQAIQLPIEVCREMSLPLSSVRLSSQRSFLGRLNEQTCAKEVCFLCGESAVGSGGDCGHFFIWDALSGELRRKFRADRCIVNCMAPHPVLPVVATSGIDSDIKVFDVGDQRPAMQTSKAGMASASSEQDAPERGPEISDAASQEAAMKEAAFHEENGNEMVRQGDWIEALSLYEQALERLRFEASTQPLCRDKSALELRCELHCAFCSLNLEEFDRAVDHCNRVIQLDGENVQAYCRRALARGGLLDFEAAYLDIDRAATLQPDNSDIARIRSRVRKHEKHYIRQRLR</sequence>
<dbReference type="Gene3D" id="2.130.10.10">
    <property type="entry name" value="YVTN repeat-like/Quinoprotein amine dehydrogenase"/>
    <property type="match status" value="1"/>
</dbReference>
<proteinExistence type="predicted"/>
<dbReference type="EMBL" id="CAJNIZ010030558">
    <property type="protein sequence ID" value="CAE7524628.1"/>
    <property type="molecule type" value="Genomic_DNA"/>
</dbReference>
<dbReference type="GO" id="GO:0005737">
    <property type="term" value="C:cytoplasm"/>
    <property type="evidence" value="ECO:0007669"/>
    <property type="project" value="TreeGrafter"/>
</dbReference>
<dbReference type="SUPFAM" id="SSF50978">
    <property type="entry name" value="WD40 repeat-like"/>
    <property type="match status" value="1"/>
</dbReference>
<dbReference type="InterPro" id="IPR011990">
    <property type="entry name" value="TPR-like_helical_dom_sf"/>
</dbReference>
<dbReference type="Pfam" id="PF00400">
    <property type="entry name" value="WD40"/>
    <property type="match status" value="2"/>
</dbReference>
<evidence type="ECO:0000256" key="2">
    <source>
        <dbReference type="ARBA" id="ARBA00022737"/>
    </source>
</evidence>
<reference evidence="5" key="1">
    <citation type="submission" date="2021-02" db="EMBL/GenBank/DDBJ databases">
        <authorList>
            <person name="Dougan E. K."/>
            <person name="Rhodes N."/>
            <person name="Thang M."/>
            <person name="Chan C."/>
        </authorList>
    </citation>
    <scope>NUCLEOTIDE SEQUENCE</scope>
</reference>
<accession>A0A812TI77</accession>
<evidence type="ECO:0000256" key="4">
    <source>
        <dbReference type="SAM" id="MobiDB-lite"/>
    </source>
</evidence>
<dbReference type="PANTHER" id="PTHR15574">
    <property type="entry name" value="WD REPEAT DOMAIN-CONTAINING FAMILY"/>
    <property type="match status" value="1"/>
</dbReference>
<evidence type="ECO:0000313" key="5">
    <source>
        <dbReference type="EMBL" id="CAE7524628.1"/>
    </source>
</evidence>
<keyword evidence="2" id="KW-0677">Repeat</keyword>
<dbReference type="PANTHER" id="PTHR15574:SF21">
    <property type="entry name" value="DDB1- AND CUL4-ASSOCIATED FACTOR 8"/>
    <property type="match status" value="1"/>
</dbReference>
<dbReference type="Proteomes" id="UP000649617">
    <property type="component" value="Unassembled WGS sequence"/>
</dbReference>
<evidence type="ECO:0000256" key="3">
    <source>
        <dbReference type="PROSITE-ProRule" id="PRU00221"/>
    </source>
</evidence>
<dbReference type="PROSITE" id="PS50082">
    <property type="entry name" value="WD_REPEATS_2"/>
    <property type="match status" value="1"/>
</dbReference>
<dbReference type="InterPro" id="IPR015943">
    <property type="entry name" value="WD40/YVTN_repeat-like_dom_sf"/>
</dbReference>
<dbReference type="Gene3D" id="1.25.40.10">
    <property type="entry name" value="Tetratricopeptide repeat domain"/>
    <property type="match status" value="1"/>
</dbReference>
<dbReference type="SMART" id="SM00320">
    <property type="entry name" value="WD40"/>
    <property type="match status" value="6"/>
</dbReference>
<dbReference type="GO" id="GO:0080008">
    <property type="term" value="C:Cul4-RING E3 ubiquitin ligase complex"/>
    <property type="evidence" value="ECO:0007669"/>
    <property type="project" value="TreeGrafter"/>
</dbReference>
<feature type="compositionally biased region" description="Polar residues" evidence="4">
    <location>
        <begin position="406"/>
        <end position="419"/>
    </location>
</feature>
<keyword evidence="1 3" id="KW-0853">WD repeat</keyword>
<feature type="region of interest" description="Disordered" evidence="4">
    <location>
        <begin position="406"/>
        <end position="436"/>
    </location>
</feature>
<dbReference type="SMART" id="SM00028">
    <property type="entry name" value="TPR"/>
    <property type="match status" value="3"/>
</dbReference>
<keyword evidence="6" id="KW-1185">Reference proteome</keyword>
<evidence type="ECO:0000256" key="1">
    <source>
        <dbReference type="ARBA" id="ARBA00022574"/>
    </source>
</evidence>
<gene>
    <name evidence="5" type="primary">dcaf8</name>
    <name evidence="5" type="ORF">SPIL2461_LOCUS13772</name>
</gene>
<dbReference type="InterPro" id="IPR001680">
    <property type="entry name" value="WD40_rpt"/>
</dbReference>
<dbReference type="PROSITE" id="PS50294">
    <property type="entry name" value="WD_REPEATS_REGION"/>
    <property type="match status" value="1"/>
</dbReference>